<accession>A0A1A8LT74</accession>
<dbReference type="EMBL" id="HAEF01008915">
    <property type="protein sequence ID" value="SBR47501.1"/>
    <property type="molecule type" value="Transcribed_RNA"/>
</dbReference>
<feature type="non-terminal residue" evidence="1">
    <location>
        <position position="1"/>
    </location>
</feature>
<evidence type="ECO:0000313" key="1">
    <source>
        <dbReference type="EMBL" id="SBR47501.1"/>
    </source>
</evidence>
<proteinExistence type="predicted"/>
<organism evidence="1">
    <name type="scientific">Nothobranchius pienaari</name>
    <dbReference type="NCBI Taxonomy" id="704102"/>
    <lineage>
        <taxon>Eukaryota</taxon>
        <taxon>Metazoa</taxon>
        <taxon>Chordata</taxon>
        <taxon>Craniata</taxon>
        <taxon>Vertebrata</taxon>
        <taxon>Euteleostomi</taxon>
        <taxon>Actinopterygii</taxon>
        <taxon>Neopterygii</taxon>
        <taxon>Teleostei</taxon>
        <taxon>Neoteleostei</taxon>
        <taxon>Acanthomorphata</taxon>
        <taxon>Ovalentaria</taxon>
        <taxon>Atherinomorphae</taxon>
        <taxon>Cyprinodontiformes</taxon>
        <taxon>Nothobranchiidae</taxon>
        <taxon>Nothobranchius</taxon>
    </lineage>
</organism>
<reference evidence="1" key="2">
    <citation type="submission" date="2016-06" db="EMBL/GenBank/DDBJ databases">
        <title>The genome of a short-lived fish provides insights into sex chromosome evolution and the genetic control of aging.</title>
        <authorList>
            <person name="Reichwald K."/>
            <person name="Felder M."/>
            <person name="Petzold A."/>
            <person name="Koch P."/>
            <person name="Groth M."/>
            <person name="Platzer M."/>
        </authorList>
    </citation>
    <scope>NUCLEOTIDE SEQUENCE</scope>
    <source>
        <tissue evidence="1">Brain</tissue>
    </source>
</reference>
<protein>
    <submittedName>
        <fullName evidence="1">XK, Kell blood group complex subunit-related family, member 6</fullName>
    </submittedName>
</protein>
<reference evidence="1" key="1">
    <citation type="submission" date="2016-05" db="EMBL/GenBank/DDBJ databases">
        <authorList>
            <person name="Lavstsen T."/>
            <person name="Jespersen J.S."/>
        </authorList>
    </citation>
    <scope>NUCLEOTIDE SEQUENCE</scope>
    <source>
        <tissue evidence="1">Brain</tissue>
    </source>
</reference>
<sequence length="71" mass="7237">DRSGTVGVLLGRGDRSVAGCRLLLQAELLVVGPDPVLRVSALGAGPDPELQVVCAGLNWGWTGLRGGAEQS</sequence>
<feature type="non-terminal residue" evidence="1">
    <location>
        <position position="71"/>
    </location>
</feature>
<gene>
    <name evidence="1" type="primary">XKR6</name>
</gene>
<name>A0A1A8LT74_9TELE</name>
<dbReference type="AlphaFoldDB" id="A0A1A8LT74"/>